<evidence type="ECO:0000313" key="1">
    <source>
        <dbReference type="EMBL" id="KGF24254.1"/>
    </source>
</evidence>
<sequence length="96" mass="11527">MKKIRLMPDYFCSPIWHNDEIEVGNIDLDELPISNQLKKELLSWADLFDKGLNMDDPSNSYWEEFDYEQFISMGRSLLLKLRTELGSEYQVDYYYD</sequence>
<name>A0A096AT93_9BURK</name>
<evidence type="ECO:0000313" key="2">
    <source>
        <dbReference type="Proteomes" id="UP000029629"/>
    </source>
</evidence>
<gene>
    <name evidence="1" type="ORF">HMPREF2130_11775</name>
</gene>
<protein>
    <submittedName>
        <fullName evidence="1">Uncharacterized protein</fullName>
    </submittedName>
</protein>
<dbReference type="Proteomes" id="UP000029629">
    <property type="component" value="Unassembled WGS sequence"/>
</dbReference>
<dbReference type="EMBL" id="JRNI01000128">
    <property type="protein sequence ID" value="KGF24254.1"/>
    <property type="molecule type" value="Genomic_DNA"/>
</dbReference>
<dbReference type="OrthoDB" id="1150977at2"/>
<dbReference type="eggNOG" id="ENOG5033DQG">
    <property type="taxonomic scope" value="Bacteria"/>
</dbReference>
<dbReference type="RefSeq" id="WP_018575298.1">
    <property type="nucleotide sequence ID" value="NZ_JRNI01000128.1"/>
</dbReference>
<accession>A0A096AT93</accession>
<keyword evidence="2" id="KW-1185">Reference proteome</keyword>
<comment type="caution">
    <text evidence="1">The sequence shown here is derived from an EMBL/GenBank/DDBJ whole genome shotgun (WGS) entry which is preliminary data.</text>
</comment>
<reference evidence="1 2" key="1">
    <citation type="submission" date="2014-07" db="EMBL/GenBank/DDBJ databases">
        <authorList>
            <person name="McCorrison J."/>
            <person name="Sanka R."/>
            <person name="Torralba M."/>
            <person name="Gillis M."/>
            <person name="Haft D.H."/>
            <person name="Methe B."/>
            <person name="Sutton G."/>
            <person name="Nelson K.E."/>
        </authorList>
    </citation>
    <scope>NUCLEOTIDE SEQUENCE [LARGE SCALE GENOMIC DNA]</scope>
    <source>
        <strain evidence="1 2">DNF00040</strain>
    </source>
</reference>
<proteinExistence type="predicted"/>
<dbReference type="AlphaFoldDB" id="A0A096AT93"/>
<organism evidence="1 2">
    <name type="scientific">Oligella urethralis DNF00040</name>
    <dbReference type="NCBI Taxonomy" id="1401065"/>
    <lineage>
        <taxon>Bacteria</taxon>
        <taxon>Pseudomonadati</taxon>
        <taxon>Pseudomonadota</taxon>
        <taxon>Betaproteobacteria</taxon>
        <taxon>Burkholderiales</taxon>
        <taxon>Alcaligenaceae</taxon>
        <taxon>Oligella</taxon>
    </lineage>
</organism>